<accession>A0A1B4V7N1</accession>
<dbReference type="OrthoDB" id="6024633at2"/>
<dbReference type="RefSeq" id="WP_148665492.1">
    <property type="nucleotide sequence ID" value="NZ_AP014936.1"/>
</dbReference>
<protein>
    <submittedName>
        <fullName evidence="1">Uncharacterized protein</fullName>
    </submittedName>
</protein>
<dbReference type="KEGG" id="sva:SVA_2947"/>
<dbReference type="AlphaFoldDB" id="A0A1B4V7N1"/>
<organism evidence="1 2">
    <name type="scientific">Sulfurifustis variabilis</name>
    <dbReference type="NCBI Taxonomy" id="1675686"/>
    <lineage>
        <taxon>Bacteria</taxon>
        <taxon>Pseudomonadati</taxon>
        <taxon>Pseudomonadota</taxon>
        <taxon>Gammaproteobacteria</taxon>
        <taxon>Acidiferrobacterales</taxon>
        <taxon>Acidiferrobacteraceae</taxon>
        <taxon>Sulfurifustis</taxon>
    </lineage>
</organism>
<dbReference type="Proteomes" id="UP000218899">
    <property type="component" value="Chromosome"/>
</dbReference>
<evidence type="ECO:0000313" key="1">
    <source>
        <dbReference type="EMBL" id="BAU49495.1"/>
    </source>
</evidence>
<name>A0A1B4V7N1_9GAMM</name>
<sequence length="102" mass="11390">MGIDIRVEDERGGLIRELLDPKSLLPRLLPPQDNTDSFCLRFIDRYGDTYFNQIQMPLLLIELKAAVRSCSDADAKAHGEAAVSLVASAVDRVHTYVRFVGD</sequence>
<evidence type="ECO:0000313" key="2">
    <source>
        <dbReference type="Proteomes" id="UP000218899"/>
    </source>
</evidence>
<dbReference type="EMBL" id="AP014936">
    <property type="protein sequence ID" value="BAU49495.1"/>
    <property type="molecule type" value="Genomic_DNA"/>
</dbReference>
<proteinExistence type="predicted"/>
<gene>
    <name evidence="1" type="ORF">SVA_2947</name>
</gene>
<keyword evidence="2" id="KW-1185">Reference proteome</keyword>
<reference evidence="1 2" key="1">
    <citation type="submission" date="2015-08" db="EMBL/GenBank/DDBJ databases">
        <title>Complete genome sequence of Sulfurifustis variabilis.</title>
        <authorList>
            <person name="Miura A."/>
            <person name="Kojima H."/>
            <person name="Fukui M."/>
        </authorList>
    </citation>
    <scope>NUCLEOTIDE SEQUENCE [LARGE SCALE GENOMIC DNA]</scope>
    <source>
        <strain evidence="2">skN76</strain>
    </source>
</reference>